<organism evidence="3 4">
    <name type="scientific">Elasticomyces elasticus</name>
    <dbReference type="NCBI Taxonomy" id="574655"/>
    <lineage>
        <taxon>Eukaryota</taxon>
        <taxon>Fungi</taxon>
        <taxon>Dikarya</taxon>
        <taxon>Ascomycota</taxon>
        <taxon>Pezizomycotina</taxon>
        <taxon>Dothideomycetes</taxon>
        <taxon>Dothideomycetidae</taxon>
        <taxon>Mycosphaerellales</taxon>
        <taxon>Teratosphaeriaceae</taxon>
        <taxon>Elasticomyces</taxon>
    </lineage>
</organism>
<keyword evidence="2" id="KW-0812">Transmembrane</keyword>
<keyword evidence="2" id="KW-1133">Transmembrane helix</keyword>
<feature type="transmembrane region" description="Helical" evidence="2">
    <location>
        <begin position="208"/>
        <end position="232"/>
    </location>
</feature>
<feature type="transmembrane region" description="Helical" evidence="2">
    <location>
        <begin position="645"/>
        <end position="665"/>
    </location>
</feature>
<gene>
    <name evidence="3" type="ORF">LTR97_008039</name>
</gene>
<dbReference type="AlphaFoldDB" id="A0AAN7ZZL8"/>
<sequence>MGAPNEKDGVTATTTAVPESDSTSKEELIHEEETGGYAKPDRNVAAAVWTIVCGVGIPCIPVVVISAVLLYFIFHYEIKTHTGYLELQLQATQAHHAMNATERLFDIRHHGGKLAYYVHYNPSTITTIASWTGRVIPYLSSSIMALVAFFAARQIVVRSKRGDGSDLPTPEQLTILIGLLGGNGFGPLKDTVVHRFAHKKKLADPIPLAAAALAIITFAAILVPVVDSWFGIATTPAIITQLYNHTGPLHNFGRTLSTTQCTSSGTADETPRAGGFEAFGNLEYLTCNLHHDTNGEAYGLAPYLVGPDEATRLAQGPTKSNVIHNFTDSEGIDYRYLADPGMDNKLDFKASTFALSSTCRPITAECLPGQQWPSPTGDLIDGPQQYYNYNFSCSPDFKANFTFNGAVQTIDASTLDGGTDSPYGGSSNFQSPSVGMAFAPDRNLSSRVGQYYDSLPMVARTLPGFDEIQGVFDSNAAVIGSNWSYQYILPKNPLNFAVWASGYPTFDGKLVENGIIDNPLLNDTEIFSDIKSTYWILGCETTVYDVTYTWVNGSIHTFEAIPASADMGGLISAPFAFQLGQAVPALSNLASIAGTQNTSADLAESFAGGWSQAALAMSVGVLDPAPNAIEQVRNSTIAVARVPMIPLYLLLGFKAIYVVAVIALARGAYCFTHPGETEVVKAQLSAKGLAAAHFDDPGLLQQNVVKEMQARLQTGKDNQHDPKPALHRAQTAPAGHEVAAVPTDKRVGLVAQADGAWKFALIADGVWQSVKPIAVNLVTMEAAAGQMGTAGQVINAWK</sequence>
<accession>A0AAN7ZZL8</accession>
<comment type="caution">
    <text evidence="3">The sequence shown here is derived from an EMBL/GenBank/DDBJ whole genome shotgun (WGS) entry which is preliminary data.</text>
</comment>
<feature type="compositionally biased region" description="Polar residues" evidence="1">
    <location>
        <begin position="11"/>
        <end position="21"/>
    </location>
</feature>
<proteinExistence type="predicted"/>
<feature type="transmembrane region" description="Helical" evidence="2">
    <location>
        <begin position="135"/>
        <end position="152"/>
    </location>
</feature>
<evidence type="ECO:0000256" key="1">
    <source>
        <dbReference type="SAM" id="MobiDB-lite"/>
    </source>
</evidence>
<reference evidence="3" key="1">
    <citation type="submission" date="2023-08" db="EMBL/GenBank/DDBJ databases">
        <title>Black Yeasts Isolated from many extreme environments.</title>
        <authorList>
            <person name="Coleine C."/>
            <person name="Stajich J.E."/>
            <person name="Selbmann L."/>
        </authorList>
    </citation>
    <scope>NUCLEOTIDE SEQUENCE</scope>
    <source>
        <strain evidence="3">CCFEE 5810</strain>
    </source>
</reference>
<dbReference type="EMBL" id="JAVRQU010000012">
    <property type="protein sequence ID" value="KAK5696735.1"/>
    <property type="molecule type" value="Genomic_DNA"/>
</dbReference>
<evidence type="ECO:0000313" key="3">
    <source>
        <dbReference type="EMBL" id="KAK5696735.1"/>
    </source>
</evidence>
<feature type="region of interest" description="Disordered" evidence="1">
    <location>
        <begin position="1"/>
        <end position="35"/>
    </location>
</feature>
<evidence type="ECO:0000256" key="2">
    <source>
        <dbReference type="SAM" id="Phobius"/>
    </source>
</evidence>
<evidence type="ECO:0000313" key="4">
    <source>
        <dbReference type="Proteomes" id="UP001310594"/>
    </source>
</evidence>
<feature type="compositionally biased region" description="Basic and acidic residues" evidence="1">
    <location>
        <begin position="22"/>
        <end position="33"/>
    </location>
</feature>
<name>A0AAN7ZZL8_9PEZI</name>
<feature type="transmembrane region" description="Helical" evidence="2">
    <location>
        <begin position="46"/>
        <end position="74"/>
    </location>
</feature>
<protein>
    <submittedName>
        <fullName evidence="3">Uncharacterized protein</fullName>
    </submittedName>
</protein>
<keyword evidence="2" id="KW-0472">Membrane</keyword>
<dbReference type="Proteomes" id="UP001310594">
    <property type="component" value="Unassembled WGS sequence"/>
</dbReference>